<evidence type="ECO:0000313" key="5">
    <source>
        <dbReference type="Proteomes" id="UP000075260"/>
    </source>
</evidence>
<proteinExistence type="predicted"/>
<dbReference type="Gene3D" id="3.30.750.24">
    <property type="entry name" value="STAS domain"/>
    <property type="match status" value="1"/>
</dbReference>
<dbReference type="SUPFAM" id="SSF55785">
    <property type="entry name" value="PYP-like sensor domain (PAS domain)"/>
    <property type="match status" value="2"/>
</dbReference>
<dbReference type="Pfam" id="PF00989">
    <property type="entry name" value="PAS"/>
    <property type="match status" value="1"/>
</dbReference>
<evidence type="ECO:0000313" key="4">
    <source>
        <dbReference type="EMBL" id="KYF70204.1"/>
    </source>
</evidence>
<name>A0A150QQH2_SORCE</name>
<dbReference type="Proteomes" id="UP000075260">
    <property type="component" value="Unassembled WGS sequence"/>
</dbReference>
<dbReference type="PROSITE" id="PS50801">
    <property type="entry name" value="STAS"/>
    <property type="match status" value="1"/>
</dbReference>
<dbReference type="SUPFAM" id="SSF52091">
    <property type="entry name" value="SpoIIaa-like"/>
    <property type="match status" value="1"/>
</dbReference>
<dbReference type="PROSITE" id="PS50112">
    <property type="entry name" value="PAS"/>
    <property type="match status" value="1"/>
</dbReference>
<dbReference type="AlphaFoldDB" id="A0A150QQH2"/>
<dbReference type="EMBL" id="JEMA01000414">
    <property type="protein sequence ID" value="KYF70204.1"/>
    <property type="molecule type" value="Genomic_DNA"/>
</dbReference>
<dbReference type="InterPro" id="IPR013656">
    <property type="entry name" value="PAS_4"/>
</dbReference>
<keyword evidence="1" id="KW-0597">Phosphoprotein</keyword>
<dbReference type="CDD" id="cd00130">
    <property type="entry name" value="PAS"/>
    <property type="match status" value="1"/>
</dbReference>
<dbReference type="CDD" id="cd07041">
    <property type="entry name" value="STAS_RsbR_RsbS_like"/>
    <property type="match status" value="1"/>
</dbReference>
<comment type="caution">
    <text evidence="4">The sequence shown here is derived from an EMBL/GenBank/DDBJ whole genome shotgun (WGS) entry which is preliminary data.</text>
</comment>
<evidence type="ECO:0000256" key="1">
    <source>
        <dbReference type="ARBA" id="ARBA00022553"/>
    </source>
</evidence>
<sequence length="414" mass="44099">MTGDEKAIEAAGEGIRAAHGQAAPPALVEVSGDLRDPVIAGWSEGAERLFGYAAEEVLGQSLLGTLSGRGGREAFRRLAEDGSGATHRCESARKDGSEVVVAWAQHPLRDGAGRPERAIYVGRHVERDVEQGTSARAPAEAEPGVAQQILRAILDHLPIVVGKYDREGIFTFHDGKGTEAAGVKPGQLLGANILDLYGSDMEASWGMRRALAGEAARDVSDVQGASWETWYIPVHDAHGEPDGAISVTLNASEARQREVELRAKLQLIEKQQKVIRDLSTPIIEVWDRVLTLPMVGVVDSLRLSEVMDNLLSAIVSKDARYAILDLTGVDAVDTQTARHLIDMIDAIRLLGAEGIVTGIRSNVAQTMISLGVDLSGVTTVGNLRAGLKLCMRRMAATGEAVTAPVKCDGGSRSQ</sequence>
<protein>
    <submittedName>
        <fullName evidence="4">Anti-anti-sigma factor</fullName>
    </submittedName>
</protein>
<dbReference type="InterPro" id="IPR013767">
    <property type="entry name" value="PAS_fold"/>
</dbReference>
<dbReference type="OrthoDB" id="5491356at2"/>
<dbReference type="PANTHER" id="PTHR33745">
    <property type="entry name" value="RSBT ANTAGONIST PROTEIN RSBS-RELATED"/>
    <property type="match status" value="1"/>
</dbReference>
<dbReference type="InterPro" id="IPR035965">
    <property type="entry name" value="PAS-like_dom_sf"/>
</dbReference>
<dbReference type="Gene3D" id="3.30.450.20">
    <property type="entry name" value="PAS domain"/>
    <property type="match status" value="2"/>
</dbReference>
<gene>
    <name evidence="4" type="ORF">BE15_06125</name>
</gene>
<organism evidence="4 5">
    <name type="scientific">Sorangium cellulosum</name>
    <name type="common">Polyangium cellulosum</name>
    <dbReference type="NCBI Taxonomy" id="56"/>
    <lineage>
        <taxon>Bacteria</taxon>
        <taxon>Pseudomonadati</taxon>
        <taxon>Myxococcota</taxon>
        <taxon>Polyangia</taxon>
        <taxon>Polyangiales</taxon>
        <taxon>Polyangiaceae</taxon>
        <taxon>Sorangium</taxon>
    </lineage>
</organism>
<reference evidence="4 5" key="1">
    <citation type="submission" date="2014-02" db="EMBL/GenBank/DDBJ databases">
        <title>The small core and large imbalanced accessory genome model reveals a collaborative survival strategy of Sorangium cellulosum strains in nature.</title>
        <authorList>
            <person name="Han K."/>
            <person name="Peng R."/>
            <person name="Blom J."/>
            <person name="Li Y.-Z."/>
        </authorList>
    </citation>
    <scope>NUCLEOTIDE SEQUENCE [LARGE SCALE GENOMIC DNA]</scope>
    <source>
        <strain evidence="4 5">So0008-312</strain>
    </source>
</reference>
<evidence type="ECO:0000259" key="3">
    <source>
        <dbReference type="PROSITE" id="PS50801"/>
    </source>
</evidence>
<feature type="domain" description="STAS" evidence="3">
    <location>
        <begin position="279"/>
        <end position="390"/>
    </location>
</feature>
<dbReference type="InterPro" id="IPR051932">
    <property type="entry name" value="Bact_StressResp_Reg"/>
</dbReference>
<dbReference type="GO" id="GO:0006355">
    <property type="term" value="P:regulation of DNA-templated transcription"/>
    <property type="evidence" value="ECO:0007669"/>
    <property type="project" value="InterPro"/>
</dbReference>
<dbReference type="NCBIfam" id="TIGR00229">
    <property type="entry name" value="sensory_box"/>
    <property type="match status" value="1"/>
</dbReference>
<feature type="domain" description="PAS" evidence="2">
    <location>
        <begin position="39"/>
        <end position="63"/>
    </location>
</feature>
<dbReference type="InterPro" id="IPR036513">
    <property type="entry name" value="STAS_dom_sf"/>
</dbReference>
<dbReference type="InterPro" id="IPR002645">
    <property type="entry name" value="STAS_dom"/>
</dbReference>
<dbReference type="SMART" id="SM00091">
    <property type="entry name" value="PAS"/>
    <property type="match status" value="2"/>
</dbReference>
<dbReference type="RefSeq" id="WP_061607790.1">
    <property type="nucleotide sequence ID" value="NZ_JEMA01000414.1"/>
</dbReference>
<dbReference type="Pfam" id="PF08448">
    <property type="entry name" value="PAS_4"/>
    <property type="match status" value="1"/>
</dbReference>
<accession>A0A150QQH2</accession>
<dbReference type="Pfam" id="PF01740">
    <property type="entry name" value="STAS"/>
    <property type="match status" value="1"/>
</dbReference>
<dbReference type="PANTHER" id="PTHR33745:SF3">
    <property type="entry name" value="RSBT CO-ANTAGONIST PROTEIN RSBRC"/>
    <property type="match status" value="1"/>
</dbReference>
<evidence type="ECO:0000259" key="2">
    <source>
        <dbReference type="PROSITE" id="PS50112"/>
    </source>
</evidence>
<dbReference type="InterPro" id="IPR000014">
    <property type="entry name" value="PAS"/>
</dbReference>